<organism evidence="2 3">
    <name type="scientific">Setaria digitata</name>
    <dbReference type="NCBI Taxonomy" id="48799"/>
    <lineage>
        <taxon>Eukaryota</taxon>
        <taxon>Metazoa</taxon>
        <taxon>Ecdysozoa</taxon>
        <taxon>Nematoda</taxon>
        <taxon>Chromadorea</taxon>
        <taxon>Rhabditida</taxon>
        <taxon>Spirurina</taxon>
        <taxon>Spiruromorpha</taxon>
        <taxon>Filarioidea</taxon>
        <taxon>Setariidae</taxon>
        <taxon>Setaria</taxon>
    </lineage>
</organism>
<evidence type="ECO:0000313" key="3">
    <source>
        <dbReference type="WBParaSite" id="sdigi.contig233.g6463.t1"/>
    </source>
</evidence>
<dbReference type="Proteomes" id="UP000887581">
    <property type="component" value="Unplaced"/>
</dbReference>
<feature type="chain" id="PRO_5037357075" evidence="1">
    <location>
        <begin position="20"/>
        <end position="362"/>
    </location>
</feature>
<accession>A0A915PQE5</accession>
<proteinExistence type="predicted"/>
<dbReference type="WBParaSite" id="sdigi.contig233.g6463.t1">
    <property type="protein sequence ID" value="sdigi.contig233.g6463.t1"/>
    <property type="gene ID" value="sdigi.contig233.g6463"/>
</dbReference>
<sequence>MIIIKRWFVSLLLLRNSNFGMVDIEENKRGELLNDSTTNYYAHPIRGTVIFVKVIFREECKKFTFFTAYDNQPATPYVIYEKTDKGARLTFGFDYDREPFISLDSKHALYFINGEEKMLMDSNFNSTKPLAYVSGCNPTKQRIIIRQSIYVDPFNWGSYLWISNMRALGSIQSDNTVICSLRYFPAGQGSFMLGAYGQRTRDRIPTQRSFMDILLDETQDEFDLSIAMTLYDSTIRYQVTGSFNTVYQSECSSTQEDISNLCKPNFDDFYFGCLHVGYHLTEERETIPNRTASRCTLVGPSPYRSIIDRSQRLIYTYGYWEDVTLMRMQDEGNSTLIIDNIQMIPSSESEIFDTTTDEFDWF</sequence>
<evidence type="ECO:0000256" key="1">
    <source>
        <dbReference type="SAM" id="SignalP"/>
    </source>
</evidence>
<keyword evidence="1" id="KW-0732">Signal</keyword>
<protein>
    <submittedName>
        <fullName evidence="3">Uncharacterized protein</fullName>
    </submittedName>
</protein>
<feature type="signal peptide" evidence="1">
    <location>
        <begin position="1"/>
        <end position="19"/>
    </location>
</feature>
<evidence type="ECO:0000313" key="2">
    <source>
        <dbReference type="Proteomes" id="UP000887581"/>
    </source>
</evidence>
<reference evidence="3" key="1">
    <citation type="submission" date="2022-11" db="UniProtKB">
        <authorList>
            <consortium name="WormBaseParasite"/>
        </authorList>
    </citation>
    <scope>IDENTIFICATION</scope>
</reference>
<name>A0A915PQE5_9BILA</name>
<keyword evidence="2" id="KW-1185">Reference proteome</keyword>
<dbReference type="AlphaFoldDB" id="A0A915PQE5"/>